<evidence type="ECO:0000256" key="1">
    <source>
        <dbReference type="SAM" id="MobiDB-lite"/>
    </source>
</evidence>
<accession>Q8SYH5</accession>
<evidence type="ECO:0000313" key="3">
    <source>
        <dbReference type="FlyBase" id="FBgn0015524"/>
    </source>
</evidence>
<dbReference type="AGR" id="FB:FBgn0015524"/>
<reference evidence="2" key="1">
    <citation type="submission" date="2001-12" db="EMBL/GenBank/DDBJ databases">
        <authorList>
            <person name="Stapleton M."/>
            <person name="Brokstein P."/>
            <person name="Hong L."/>
            <person name="Agbayani A."/>
            <person name="Carlson J."/>
            <person name="Champe M."/>
            <person name="Chavez C."/>
            <person name="Dorsett V."/>
            <person name="Dresnek D."/>
            <person name="Farfan D."/>
            <person name="Frise E."/>
            <person name="George R."/>
            <person name="Gonzalez M."/>
            <person name="Guarin H."/>
            <person name="Kronmiller B."/>
            <person name="Li P."/>
            <person name="Liao G."/>
            <person name="Miranda A."/>
            <person name="Mungall C.J."/>
            <person name="Nunoo J."/>
            <person name="Pacleb J."/>
            <person name="Paragas V."/>
            <person name="Park S."/>
            <person name="Patel S."/>
            <person name="Phouanenavong S."/>
            <person name="Wan K."/>
            <person name="Yu C."/>
            <person name="Lewis S.E."/>
            <person name="Rubin G.M."/>
            <person name="Celniker S."/>
        </authorList>
    </citation>
    <scope>NUCLEOTIDE SEQUENCE</scope>
    <source>
        <strain evidence="2">Berkeley</strain>
    </source>
</reference>
<dbReference type="EMBL" id="AY071546">
    <property type="protein sequence ID" value="AAL49168.1"/>
    <property type="molecule type" value="mRNA"/>
</dbReference>
<name>Q8SYH5_DROME</name>
<feature type="region of interest" description="Disordered" evidence="1">
    <location>
        <begin position="1"/>
        <end position="37"/>
    </location>
</feature>
<sequence length="37" mass="4505">MQQQDQVSRPALYRKRRRERERAREGECPCGRREDAS</sequence>
<dbReference type="UCSC" id="CG10036-RC">
    <property type="organism name" value="d. melanogaster"/>
</dbReference>
<protein>
    <submittedName>
        <fullName evidence="2">RE58095p</fullName>
    </submittedName>
</protein>
<dbReference type="AlphaFoldDB" id="Q8SYH5"/>
<dbReference type="OrthoDB" id="6159439at2759"/>
<feature type="compositionally biased region" description="Basic and acidic residues" evidence="1">
    <location>
        <begin position="20"/>
        <end position="37"/>
    </location>
</feature>
<evidence type="ECO:0000313" key="2">
    <source>
        <dbReference type="EMBL" id="AAL49168.1"/>
    </source>
</evidence>
<proteinExistence type="evidence at transcript level"/>
<dbReference type="FlyBase" id="FBgn0015524">
    <property type="gene designation" value="otp"/>
</dbReference>
<gene>
    <name evidence="3" type="primary">otp</name>
    <name evidence="3" type="ORF">CG10036</name>
</gene>
<organism evidence="2">
    <name type="scientific">Drosophila melanogaster</name>
    <name type="common">Fruit fly</name>
    <dbReference type="NCBI Taxonomy" id="7227"/>
    <lineage>
        <taxon>Eukaryota</taxon>
        <taxon>Metazoa</taxon>
        <taxon>Ecdysozoa</taxon>
        <taxon>Arthropoda</taxon>
        <taxon>Hexapoda</taxon>
        <taxon>Insecta</taxon>
        <taxon>Pterygota</taxon>
        <taxon>Neoptera</taxon>
        <taxon>Endopterygota</taxon>
        <taxon>Diptera</taxon>
        <taxon>Brachycera</taxon>
        <taxon>Muscomorpha</taxon>
        <taxon>Ephydroidea</taxon>
        <taxon>Drosophilidae</taxon>
        <taxon>Drosophila</taxon>
        <taxon>Sophophora</taxon>
    </lineage>
</organism>